<protein>
    <recommendedName>
        <fullName evidence="4">DUF304 domain-containing protein</fullName>
    </recommendedName>
</protein>
<keyword evidence="1" id="KW-0812">Transmembrane</keyword>
<evidence type="ECO:0000313" key="3">
    <source>
        <dbReference type="Proteomes" id="UP001302349"/>
    </source>
</evidence>
<gene>
    <name evidence="2" type="ORF">RT717_22440</name>
</gene>
<keyword evidence="1" id="KW-1133">Transmembrane helix</keyword>
<name>A0ABZ0ILD0_9BACT</name>
<feature type="transmembrane region" description="Helical" evidence="1">
    <location>
        <begin position="21"/>
        <end position="39"/>
    </location>
</feature>
<reference evidence="2 3" key="1">
    <citation type="journal article" date="2023" name="Microbiol. Resour. Announc.">
        <title>Complete Genome Sequence of Imperialibacter roseus strain P4T.</title>
        <authorList>
            <person name="Tizabi D.R."/>
            <person name="Bachvaroff T."/>
            <person name="Hill R.T."/>
        </authorList>
    </citation>
    <scope>NUCLEOTIDE SEQUENCE [LARGE SCALE GENOMIC DNA]</scope>
    <source>
        <strain evidence="2 3">P4T</strain>
    </source>
</reference>
<feature type="transmembrane region" description="Helical" evidence="1">
    <location>
        <begin position="45"/>
        <end position="72"/>
    </location>
</feature>
<evidence type="ECO:0008006" key="4">
    <source>
        <dbReference type="Google" id="ProtNLM"/>
    </source>
</evidence>
<keyword evidence="3" id="KW-1185">Reference proteome</keyword>
<sequence>MERTILLGLGNEGFSLKAQRGLYFFLGLMFFLQGAFSFTREAPFSIWNILLTIAQVAGGAVFLFFSFSMLSVSSKFSPKVRLTEELIEFRLGFFQANIAITWENIRAIEIRTYGMNFQLEESERRIDYTASAEISKEIKNAIKELAEKKNIVVHWA</sequence>
<proteinExistence type="predicted"/>
<keyword evidence="1" id="KW-0472">Membrane</keyword>
<evidence type="ECO:0000256" key="1">
    <source>
        <dbReference type="SAM" id="Phobius"/>
    </source>
</evidence>
<dbReference type="RefSeq" id="WP_317488588.1">
    <property type="nucleotide sequence ID" value="NZ_CP136051.1"/>
</dbReference>
<evidence type="ECO:0000313" key="2">
    <source>
        <dbReference type="EMBL" id="WOK05837.1"/>
    </source>
</evidence>
<accession>A0ABZ0ILD0</accession>
<organism evidence="2 3">
    <name type="scientific">Imperialibacter roseus</name>
    <dbReference type="NCBI Taxonomy" id="1324217"/>
    <lineage>
        <taxon>Bacteria</taxon>
        <taxon>Pseudomonadati</taxon>
        <taxon>Bacteroidota</taxon>
        <taxon>Cytophagia</taxon>
        <taxon>Cytophagales</taxon>
        <taxon>Flammeovirgaceae</taxon>
        <taxon>Imperialibacter</taxon>
    </lineage>
</organism>
<dbReference type="EMBL" id="CP136051">
    <property type="protein sequence ID" value="WOK05837.1"/>
    <property type="molecule type" value="Genomic_DNA"/>
</dbReference>
<dbReference type="Proteomes" id="UP001302349">
    <property type="component" value="Chromosome"/>
</dbReference>